<sequence>MVKTIVTGAGGRMGGRIISLMEADEGIDLAAAVERGDHPVVGRDVGEILGLEKRGIVVEKDFNACISKGDVAIDFTSHSASVQNLKIAAQHRRPMVIGSTGFSPEELEEIRGLAQSVPCVLAPNMSVGVNVLFKILKIVAEILGDDYDVEILEAHHHLKKDAPSGTAMKMAQIIAEALGRDLDEVGVYERKGLIGERSRKEIGIQTLRAGDIVGEHTILFGAVGERLELIHRAHSRDNFAKGAIRAAKWVVEQKPGLYDMQDVLGLRS</sequence>
<dbReference type="GO" id="GO:0051287">
    <property type="term" value="F:NAD binding"/>
    <property type="evidence" value="ECO:0007669"/>
    <property type="project" value="UniProtKB-UniRule"/>
</dbReference>
<evidence type="ECO:0000256" key="1">
    <source>
        <dbReference type="ARBA" id="ARBA00006642"/>
    </source>
</evidence>
<evidence type="ECO:0000256" key="9">
    <source>
        <dbReference type="ARBA" id="ARBA00037922"/>
    </source>
</evidence>
<evidence type="ECO:0000256" key="6">
    <source>
        <dbReference type="ARBA" id="ARBA00023002"/>
    </source>
</evidence>
<keyword evidence="8 13" id="KW-0457">Lysine biosynthesis</keyword>
<feature type="domain" description="Dihydrodipicolinate reductase N-terminal" evidence="14">
    <location>
        <begin position="3"/>
        <end position="125"/>
    </location>
</feature>
<keyword evidence="3 13" id="KW-0028">Amino-acid biosynthesis</keyword>
<dbReference type="PIRSF" id="PIRSF000161">
    <property type="entry name" value="DHPR"/>
    <property type="match status" value="1"/>
</dbReference>
<dbReference type="GO" id="GO:0019877">
    <property type="term" value="P:diaminopimelate biosynthetic process"/>
    <property type="evidence" value="ECO:0007669"/>
    <property type="project" value="UniProtKB-UniRule"/>
</dbReference>
<dbReference type="GO" id="GO:0008839">
    <property type="term" value="F:4-hydroxy-tetrahydrodipicolinate reductase"/>
    <property type="evidence" value="ECO:0007669"/>
    <property type="project" value="UniProtKB-UniRule"/>
</dbReference>
<dbReference type="InterPro" id="IPR036291">
    <property type="entry name" value="NAD(P)-bd_dom_sf"/>
</dbReference>
<dbReference type="NCBIfam" id="TIGR00036">
    <property type="entry name" value="dapB"/>
    <property type="match status" value="1"/>
</dbReference>
<feature type="binding site" evidence="13">
    <location>
        <begin position="165"/>
        <end position="166"/>
    </location>
    <ligand>
        <name>(S)-2,3,4,5-tetrahydrodipicolinate</name>
        <dbReference type="ChEBI" id="CHEBI:16845"/>
    </ligand>
</feature>
<dbReference type="InterPro" id="IPR022663">
    <property type="entry name" value="DapB_C"/>
</dbReference>
<protein>
    <recommendedName>
        <fullName evidence="10 13">4-hydroxy-tetrahydrodipicolinate reductase</fullName>
        <shortName evidence="13">HTPA reductase</shortName>
        <ecNumber evidence="10 13">1.17.1.8</ecNumber>
    </recommendedName>
</protein>
<evidence type="ECO:0000256" key="12">
    <source>
        <dbReference type="ARBA" id="ARBA00049396"/>
    </source>
</evidence>
<dbReference type="Pfam" id="PF01113">
    <property type="entry name" value="DapB_N"/>
    <property type="match status" value="1"/>
</dbReference>
<evidence type="ECO:0000256" key="3">
    <source>
        <dbReference type="ARBA" id="ARBA00022605"/>
    </source>
</evidence>
<dbReference type="PANTHER" id="PTHR20836:SF0">
    <property type="entry name" value="4-HYDROXY-TETRAHYDRODIPICOLINATE REDUCTASE 1, CHLOROPLASTIC-RELATED"/>
    <property type="match status" value="1"/>
</dbReference>
<keyword evidence="5 13" id="KW-0220">Diaminopimelate biosynthesis</keyword>
<evidence type="ECO:0000313" key="16">
    <source>
        <dbReference type="EMBL" id="SEM15045.1"/>
    </source>
</evidence>
<dbReference type="GO" id="GO:0050661">
    <property type="term" value="F:NADP binding"/>
    <property type="evidence" value="ECO:0007669"/>
    <property type="project" value="UniProtKB-UniRule"/>
</dbReference>
<evidence type="ECO:0000256" key="7">
    <source>
        <dbReference type="ARBA" id="ARBA00023027"/>
    </source>
</evidence>
<dbReference type="GO" id="GO:0009089">
    <property type="term" value="P:lysine biosynthetic process via diaminopimelate"/>
    <property type="evidence" value="ECO:0007669"/>
    <property type="project" value="UniProtKB-UniRule"/>
</dbReference>
<dbReference type="InterPro" id="IPR022664">
    <property type="entry name" value="DapB_N_CS"/>
</dbReference>
<dbReference type="SUPFAM" id="SSF55347">
    <property type="entry name" value="Glyceraldehyde-3-phosphate dehydrogenase-like, C-terminal domain"/>
    <property type="match status" value="1"/>
</dbReference>
<feature type="binding site" evidence="13">
    <location>
        <begin position="98"/>
        <end position="100"/>
    </location>
    <ligand>
        <name>NAD(+)</name>
        <dbReference type="ChEBI" id="CHEBI:57540"/>
    </ligand>
</feature>
<comment type="catalytic activity">
    <reaction evidence="11 13">
        <text>(S)-2,3,4,5-tetrahydrodipicolinate + NADP(+) + H2O = (2S,4S)-4-hydroxy-2,3,4,5-tetrahydrodipicolinate + NADPH + H(+)</text>
        <dbReference type="Rhea" id="RHEA:35331"/>
        <dbReference type="ChEBI" id="CHEBI:15377"/>
        <dbReference type="ChEBI" id="CHEBI:15378"/>
        <dbReference type="ChEBI" id="CHEBI:16845"/>
        <dbReference type="ChEBI" id="CHEBI:57783"/>
        <dbReference type="ChEBI" id="CHEBI:58349"/>
        <dbReference type="ChEBI" id="CHEBI:67139"/>
        <dbReference type="EC" id="1.17.1.8"/>
    </reaction>
</comment>
<comment type="subunit">
    <text evidence="13">Homotetramer.</text>
</comment>
<evidence type="ECO:0000256" key="11">
    <source>
        <dbReference type="ARBA" id="ARBA00049080"/>
    </source>
</evidence>
<keyword evidence="7 13" id="KW-0520">NAD</keyword>
<dbReference type="Gene3D" id="3.30.360.10">
    <property type="entry name" value="Dihydrodipicolinate Reductase, domain 2"/>
    <property type="match status" value="1"/>
</dbReference>
<evidence type="ECO:0000259" key="15">
    <source>
        <dbReference type="Pfam" id="PF05173"/>
    </source>
</evidence>
<keyword evidence="2 13" id="KW-0963">Cytoplasm</keyword>
<name>A0A1H7W1V9_9BACT</name>
<evidence type="ECO:0000256" key="4">
    <source>
        <dbReference type="ARBA" id="ARBA00022857"/>
    </source>
</evidence>
<feature type="active site" description="Proton donor" evidence="13">
    <location>
        <position position="159"/>
    </location>
</feature>
<dbReference type="STRING" id="43775.SAMN04489760_10593"/>
<comment type="subcellular location">
    <subcellularLocation>
        <location evidence="13">Cytoplasm</location>
    </subcellularLocation>
</comment>
<dbReference type="UniPathway" id="UPA00034">
    <property type="reaction ID" value="UER00018"/>
</dbReference>
<comment type="function">
    <text evidence="13">Catalyzes the conversion of 4-hydroxy-tetrahydrodipicolinate (HTPA) to tetrahydrodipicolinate.</text>
</comment>
<feature type="domain" description="Dihydrodipicolinate reductase C-terminal" evidence="15">
    <location>
        <begin position="128"/>
        <end position="264"/>
    </location>
</feature>
<dbReference type="RefSeq" id="WP_093882627.1">
    <property type="nucleotide sequence ID" value="NZ_FOBS01000005.1"/>
</dbReference>
<keyword evidence="17" id="KW-1185">Reference proteome</keyword>
<comment type="pathway">
    <text evidence="9 13">Amino-acid biosynthesis; L-lysine biosynthesis via DAP pathway; (S)-tetrahydrodipicolinate from L-aspartate: step 4/4.</text>
</comment>
<evidence type="ECO:0000313" key="17">
    <source>
        <dbReference type="Proteomes" id="UP000198744"/>
    </source>
</evidence>
<dbReference type="PROSITE" id="PS01298">
    <property type="entry name" value="DAPB"/>
    <property type="match status" value="1"/>
</dbReference>
<keyword evidence="6 13" id="KW-0560">Oxidoreductase</keyword>
<dbReference type="InterPro" id="IPR023940">
    <property type="entry name" value="DHDPR_bac"/>
</dbReference>
<evidence type="ECO:0000256" key="2">
    <source>
        <dbReference type="ARBA" id="ARBA00022490"/>
    </source>
</evidence>
<dbReference type="EC" id="1.17.1.8" evidence="10 13"/>
<proteinExistence type="inferred from homology"/>
<feature type="binding site" evidence="13">
    <location>
        <begin position="122"/>
        <end position="125"/>
    </location>
    <ligand>
        <name>NAD(+)</name>
        <dbReference type="ChEBI" id="CHEBI:57540"/>
    </ligand>
</feature>
<evidence type="ECO:0000256" key="8">
    <source>
        <dbReference type="ARBA" id="ARBA00023154"/>
    </source>
</evidence>
<feature type="binding site" evidence="13">
    <location>
        <begin position="8"/>
        <end position="13"/>
    </location>
    <ligand>
        <name>NAD(+)</name>
        <dbReference type="ChEBI" id="CHEBI:57540"/>
    </ligand>
</feature>
<feature type="binding site" evidence="13">
    <location>
        <position position="35"/>
    </location>
    <ligand>
        <name>NADP(+)</name>
        <dbReference type="ChEBI" id="CHEBI:58349"/>
    </ligand>
</feature>
<comment type="catalytic activity">
    <reaction evidence="12 13">
        <text>(S)-2,3,4,5-tetrahydrodipicolinate + NAD(+) + H2O = (2S,4S)-4-hydroxy-2,3,4,5-tetrahydrodipicolinate + NADH + H(+)</text>
        <dbReference type="Rhea" id="RHEA:35323"/>
        <dbReference type="ChEBI" id="CHEBI:15377"/>
        <dbReference type="ChEBI" id="CHEBI:15378"/>
        <dbReference type="ChEBI" id="CHEBI:16845"/>
        <dbReference type="ChEBI" id="CHEBI:57540"/>
        <dbReference type="ChEBI" id="CHEBI:57945"/>
        <dbReference type="ChEBI" id="CHEBI:67139"/>
        <dbReference type="EC" id="1.17.1.8"/>
    </reaction>
</comment>
<reference evidence="16 17" key="1">
    <citation type="submission" date="2016-10" db="EMBL/GenBank/DDBJ databases">
        <authorList>
            <person name="de Groot N.N."/>
        </authorList>
    </citation>
    <scope>NUCLEOTIDE SEQUENCE [LARGE SCALE GENOMIC DNA]</scope>
    <source>
        <strain evidence="16 17">DSM 8423</strain>
    </source>
</reference>
<dbReference type="GO" id="GO:0016726">
    <property type="term" value="F:oxidoreductase activity, acting on CH or CH2 groups, NAD or NADP as acceptor"/>
    <property type="evidence" value="ECO:0007669"/>
    <property type="project" value="UniProtKB-UniRule"/>
</dbReference>
<feature type="binding site" evidence="13">
    <location>
        <position position="156"/>
    </location>
    <ligand>
        <name>(S)-2,3,4,5-tetrahydrodipicolinate</name>
        <dbReference type="ChEBI" id="CHEBI:16845"/>
    </ligand>
</feature>
<evidence type="ECO:0000256" key="10">
    <source>
        <dbReference type="ARBA" id="ARBA00038983"/>
    </source>
</evidence>
<accession>A0A1H7W1V9</accession>
<dbReference type="OrthoDB" id="9790352at2"/>
<feature type="active site" description="Proton donor/acceptor" evidence="13">
    <location>
        <position position="155"/>
    </location>
</feature>
<dbReference type="FunFam" id="3.30.360.10:FF:000004">
    <property type="entry name" value="4-hydroxy-tetrahydrodipicolinate reductase"/>
    <property type="match status" value="1"/>
</dbReference>
<dbReference type="GO" id="GO:0005829">
    <property type="term" value="C:cytosol"/>
    <property type="evidence" value="ECO:0007669"/>
    <property type="project" value="TreeGrafter"/>
</dbReference>
<dbReference type="Gene3D" id="3.40.50.720">
    <property type="entry name" value="NAD(P)-binding Rossmann-like Domain"/>
    <property type="match status" value="1"/>
</dbReference>
<evidence type="ECO:0000259" key="14">
    <source>
        <dbReference type="Pfam" id="PF01113"/>
    </source>
</evidence>
<evidence type="ECO:0000256" key="5">
    <source>
        <dbReference type="ARBA" id="ARBA00022915"/>
    </source>
</evidence>
<comment type="caution">
    <text evidence="13">Was originally thought to be a dihydrodipicolinate reductase (DHDPR), catalyzing the conversion of dihydrodipicolinate to tetrahydrodipicolinate. However, it was shown in E.coli that the substrate of the enzymatic reaction is not dihydrodipicolinate (DHDP) but in fact (2S,4S)-4-hydroxy-2,3,4,5-tetrahydrodipicolinic acid (HTPA), the product released by the DapA-catalyzed reaction.</text>
</comment>
<keyword evidence="4 13" id="KW-0521">NADP</keyword>
<dbReference type="PANTHER" id="PTHR20836">
    <property type="entry name" value="DIHYDRODIPICOLINATE REDUCTASE"/>
    <property type="match status" value="1"/>
</dbReference>
<dbReference type="InterPro" id="IPR000846">
    <property type="entry name" value="DapB_N"/>
</dbReference>
<evidence type="ECO:0000256" key="13">
    <source>
        <dbReference type="HAMAP-Rule" id="MF_00102"/>
    </source>
</evidence>
<dbReference type="Proteomes" id="UP000198744">
    <property type="component" value="Unassembled WGS sequence"/>
</dbReference>
<dbReference type="Pfam" id="PF05173">
    <property type="entry name" value="DapB_C"/>
    <property type="match status" value="1"/>
</dbReference>
<dbReference type="HAMAP" id="MF_00102">
    <property type="entry name" value="DapB"/>
    <property type="match status" value="1"/>
</dbReference>
<organism evidence="16 17">
    <name type="scientific">Syntrophus gentianae</name>
    <dbReference type="NCBI Taxonomy" id="43775"/>
    <lineage>
        <taxon>Bacteria</taxon>
        <taxon>Pseudomonadati</taxon>
        <taxon>Thermodesulfobacteriota</taxon>
        <taxon>Syntrophia</taxon>
        <taxon>Syntrophales</taxon>
        <taxon>Syntrophaceae</taxon>
        <taxon>Syntrophus</taxon>
    </lineage>
</organism>
<dbReference type="SUPFAM" id="SSF51735">
    <property type="entry name" value="NAD(P)-binding Rossmann-fold domains"/>
    <property type="match status" value="1"/>
</dbReference>
<feature type="binding site" evidence="13">
    <location>
        <position position="34"/>
    </location>
    <ligand>
        <name>NAD(+)</name>
        <dbReference type="ChEBI" id="CHEBI:57540"/>
    </ligand>
</feature>
<dbReference type="EMBL" id="FOBS01000005">
    <property type="protein sequence ID" value="SEM15045.1"/>
    <property type="molecule type" value="Genomic_DNA"/>
</dbReference>
<gene>
    <name evidence="13" type="primary">dapB</name>
    <name evidence="16" type="ORF">SAMN04489760_10593</name>
</gene>
<comment type="similarity">
    <text evidence="1 13">Belongs to the DapB family.</text>
</comment>
<dbReference type="AlphaFoldDB" id="A0A1H7W1V9"/>
<dbReference type="CDD" id="cd02274">
    <property type="entry name" value="DHDPR_N"/>
    <property type="match status" value="1"/>
</dbReference>